<evidence type="ECO:0000313" key="9">
    <source>
        <dbReference type="EMBL" id="TYK21381.1"/>
    </source>
</evidence>
<evidence type="ECO:0000256" key="2">
    <source>
        <dbReference type="ARBA" id="ARBA00022692"/>
    </source>
</evidence>
<dbReference type="InterPro" id="IPR036259">
    <property type="entry name" value="MFS_trans_sf"/>
</dbReference>
<dbReference type="Proteomes" id="UP000321947">
    <property type="component" value="Unassembled WGS sequence"/>
</dbReference>
<sequence length="563" mass="63405">MDETKNWRFVKQVVEGRWFTVFASFLVMIGCGSPYLFGTYSKLLKTKFNYNQTQLNTLGFAKDLGSNLGVFAGLFAEVAPPWLLFLIGLTLNFFSYFMIWLSVTEFVPKPQLWVMFIYIYISANAQNFPNTVVLVTNVRNFPDHRGIILGLLKGFVGLGGAILTQIYYSIYGNLDPIHFVLLLSWLPSTVYLLVFLSIRIIQAPKYPHELKVFYHFLYIAMTIAIFILFLTITQRNTVFSHVNYVGGVIVIVILISLPLLIAIKEESFLFKLNQQTKDPSVVVSIPVQKLEQIPETSLPSSLSNNLSNNPKRGEDFGILQALFSVDMTLIFIATVSACGSSVAVIDNLGQIAESLNYPPQSVSVFISWISIFNFFGRVCSGFVSEYFMTKHKLPRPIIFGLSQLLTCIGFLFIAFPYTKSVYVASLIIGFGFGAQTPLLFTLISDLFGLKHYSTLLNCGQLAVPFGSYLMNVHVVGRFYDKEAIRIGNVQNGKGLTCNGAHCFSESFIILVGVTLFGAMASFVLAYRTREFYKGDIYERYREDQMWVTQKDKEHTKKSDDGSK</sequence>
<keyword evidence="4 5" id="KW-0472">Membrane</keyword>
<proteinExistence type="predicted"/>
<feature type="domain" description="NFD4 C-terminal" evidence="7">
    <location>
        <begin position="317"/>
        <end position="532"/>
    </location>
</feature>
<dbReference type="OrthoDB" id="410267at2759"/>
<feature type="transmembrane region" description="Helical" evidence="5">
    <location>
        <begin position="365"/>
        <end position="384"/>
    </location>
</feature>
<evidence type="ECO:0000259" key="7">
    <source>
        <dbReference type="Pfam" id="PF23262"/>
    </source>
</evidence>
<dbReference type="EMBL" id="SSTE01011134">
    <property type="protein sequence ID" value="KAA0051858.1"/>
    <property type="molecule type" value="Genomic_DNA"/>
</dbReference>
<feature type="domain" description="Nodulin-like" evidence="6">
    <location>
        <begin position="17"/>
        <end position="263"/>
    </location>
</feature>
<feature type="transmembrane region" description="Helical" evidence="5">
    <location>
        <begin position="147"/>
        <end position="171"/>
    </location>
</feature>
<dbReference type="AlphaFoldDB" id="A0A5D3DCI5"/>
<evidence type="ECO:0000259" key="6">
    <source>
        <dbReference type="Pfam" id="PF06813"/>
    </source>
</evidence>
<dbReference type="EMBL" id="SSTD01005662">
    <property type="protein sequence ID" value="TYK21381.1"/>
    <property type="molecule type" value="Genomic_DNA"/>
</dbReference>
<gene>
    <name evidence="9" type="ORF">E5676_scaffold609G00260</name>
    <name evidence="8" type="ORF">E6C27_scaffold60G002910</name>
</gene>
<feature type="transmembrane region" description="Helical" evidence="5">
    <location>
        <begin position="321"/>
        <end position="345"/>
    </location>
</feature>
<dbReference type="InterPro" id="IPR056555">
    <property type="entry name" value="NFD4_C"/>
</dbReference>
<dbReference type="Proteomes" id="UP000321393">
    <property type="component" value="Unassembled WGS sequence"/>
</dbReference>
<dbReference type="Gene3D" id="1.20.1250.20">
    <property type="entry name" value="MFS general substrate transporter like domains"/>
    <property type="match status" value="1"/>
</dbReference>
<feature type="transmembrane region" description="Helical" evidence="5">
    <location>
        <begin position="177"/>
        <end position="200"/>
    </location>
</feature>
<evidence type="ECO:0000256" key="1">
    <source>
        <dbReference type="ARBA" id="ARBA00004141"/>
    </source>
</evidence>
<dbReference type="Pfam" id="PF23262">
    <property type="entry name" value="NFD4_C"/>
    <property type="match status" value="1"/>
</dbReference>
<evidence type="ECO:0000313" key="11">
    <source>
        <dbReference type="Proteomes" id="UP000321947"/>
    </source>
</evidence>
<evidence type="ECO:0000256" key="3">
    <source>
        <dbReference type="ARBA" id="ARBA00022989"/>
    </source>
</evidence>
<evidence type="ECO:0000313" key="8">
    <source>
        <dbReference type="EMBL" id="KAA0051858.1"/>
    </source>
</evidence>
<dbReference type="GO" id="GO:0016020">
    <property type="term" value="C:membrane"/>
    <property type="evidence" value="ECO:0007669"/>
    <property type="project" value="UniProtKB-SubCell"/>
</dbReference>
<reference evidence="10 11" key="1">
    <citation type="submission" date="2019-08" db="EMBL/GenBank/DDBJ databases">
        <title>Draft genome sequences of two oriental melons (Cucumis melo L. var makuwa).</title>
        <authorList>
            <person name="Kwon S.-Y."/>
        </authorList>
    </citation>
    <scope>NUCLEOTIDE SEQUENCE [LARGE SCALE GENOMIC DNA]</scope>
    <source>
        <strain evidence="11">cv. Chang Bougi</strain>
        <strain evidence="10">cv. SW 3</strain>
        <tissue evidence="9">Leaf</tissue>
    </source>
</reference>
<comment type="subcellular location">
    <subcellularLocation>
        <location evidence="1">Membrane</location>
        <topology evidence="1">Multi-pass membrane protein</topology>
    </subcellularLocation>
</comment>
<dbReference type="CDD" id="cd17354">
    <property type="entry name" value="MFS_Mch1p_like"/>
    <property type="match status" value="1"/>
</dbReference>
<feature type="transmembrane region" description="Helical" evidence="5">
    <location>
        <begin position="82"/>
        <end position="101"/>
    </location>
</feature>
<keyword evidence="3 5" id="KW-1133">Transmembrane helix</keyword>
<dbReference type="PROSITE" id="PS51257">
    <property type="entry name" value="PROKAR_LIPOPROTEIN"/>
    <property type="match status" value="1"/>
</dbReference>
<feature type="transmembrane region" description="Helical" evidence="5">
    <location>
        <begin position="396"/>
        <end position="415"/>
    </location>
</feature>
<dbReference type="PANTHER" id="PTHR21576">
    <property type="entry name" value="UNCHARACTERIZED NODULIN-LIKE PROTEIN"/>
    <property type="match status" value="1"/>
</dbReference>
<evidence type="ECO:0000313" key="10">
    <source>
        <dbReference type="Proteomes" id="UP000321393"/>
    </source>
</evidence>
<feature type="transmembrane region" description="Helical" evidence="5">
    <location>
        <begin position="212"/>
        <end position="232"/>
    </location>
</feature>
<protein>
    <submittedName>
        <fullName evidence="8 9">Membrane protein-like protein</fullName>
    </submittedName>
</protein>
<dbReference type="SUPFAM" id="SSF103473">
    <property type="entry name" value="MFS general substrate transporter"/>
    <property type="match status" value="1"/>
</dbReference>
<feature type="transmembrane region" description="Helical" evidence="5">
    <location>
        <begin position="507"/>
        <end position="526"/>
    </location>
</feature>
<evidence type="ECO:0000256" key="5">
    <source>
        <dbReference type="SAM" id="Phobius"/>
    </source>
</evidence>
<name>A0A5D3DCI5_CUCMM</name>
<evidence type="ECO:0000256" key="4">
    <source>
        <dbReference type="ARBA" id="ARBA00023136"/>
    </source>
</evidence>
<feature type="transmembrane region" description="Helical" evidence="5">
    <location>
        <begin position="244"/>
        <end position="263"/>
    </location>
</feature>
<organism evidence="9 11">
    <name type="scientific">Cucumis melo var. makuwa</name>
    <name type="common">Oriental melon</name>
    <dbReference type="NCBI Taxonomy" id="1194695"/>
    <lineage>
        <taxon>Eukaryota</taxon>
        <taxon>Viridiplantae</taxon>
        <taxon>Streptophyta</taxon>
        <taxon>Embryophyta</taxon>
        <taxon>Tracheophyta</taxon>
        <taxon>Spermatophyta</taxon>
        <taxon>Magnoliopsida</taxon>
        <taxon>eudicotyledons</taxon>
        <taxon>Gunneridae</taxon>
        <taxon>Pentapetalae</taxon>
        <taxon>rosids</taxon>
        <taxon>fabids</taxon>
        <taxon>Cucurbitales</taxon>
        <taxon>Cucurbitaceae</taxon>
        <taxon>Benincaseae</taxon>
        <taxon>Cucumis</taxon>
    </lineage>
</organism>
<dbReference type="Pfam" id="PF06813">
    <property type="entry name" value="Nodulin-like"/>
    <property type="match status" value="1"/>
</dbReference>
<accession>A0A5D3DCI5</accession>
<feature type="transmembrane region" description="Helical" evidence="5">
    <location>
        <begin position="421"/>
        <end position="443"/>
    </location>
</feature>
<keyword evidence="2 5" id="KW-0812">Transmembrane</keyword>
<comment type="caution">
    <text evidence="9">The sequence shown here is derived from an EMBL/GenBank/DDBJ whole genome shotgun (WGS) entry which is preliminary data.</text>
</comment>
<feature type="transmembrane region" description="Helical" evidence="5">
    <location>
        <begin position="113"/>
        <end position="135"/>
    </location>
</feature>
<feature type="transmembrane region" description="Helical" evidence="5">
    <location>
        <begin position="18"/>
        <end position="37"/>
    </location>
</feature>
<dbReference type="PANTHER" id="PTHR21576:SF29">
    <property type="entry name" value="NODULIN-LIKE DOMAIN-CONTAINING PROTEIN"/>
    <property type="match status" value="1"/>
</dbReference>
<dbReference type="InterPro" id="IPR010658">
    <property type="entry name" value="Nodulin-like"/>
</dbReference>